<organism evidence="1 2">
    <name type="scientific">Rotaria magnacalcarata</name>
    <dbReference type="NCBI Taxonomy" id="392030"/>
    <lineage>
        <taxon>Eukaryota</taxon>
        <taxon>Metazoa</taxon>
        <taxon>Spiralia</taxon>
        <taxon>Gnathifera</taxon>
        <taxon>Rotifera</taxon>
        <taxon>Eurotatoria</taxon>
        <taxon>Bdelloidea</taxon>
        <taxon>Philodinida</taxon>
        <taxon>Philodinidae</taxon>
        <taxon>Rotaria</taxon>
    </lineage>
</organism>
<dbReference type="Proteomes" id="UP000681967">
    <property type="component" value="Unassembled WGS sequence"/>
</dbReference>
<dbReference type="GO" id="GO:0003676">
    <property type="term" value="F:nucleic acid binding"/>
    <property type="evidence" value="ECO:0007669"/>
    <property type="project" value="InterPro"/>
</dbReference>
<protein>
    <submittedName>
        <fullName evidence="1">Uncharacterized protein</fullName>
    </submittedName>
</protein>
<name>A0A8S2J445_9BILA</name>
<gene>
    <name evidence="1" type="ORF">BYL167_LOCUS1866</name>
</gene>
<dbReference type="InterPro" id="IPR036397">
    <property type="entry name" value="RNaseH_sf"/>
</dbReference>
<evidence type="ECO:0000313" key="2">
    <source>
        <dbReference type="Proteomes" id="UP000681967"/>
    </source>
</evidence>
<sequence length="211" mass="24034">MTERVNRKLKPLIAIYAQQRPNSWDNKIQKLAFAIRTAVNDKTGETPAFMMFGRDSRGPLDLLIGETTEEGELKTRNHSLSLQWTPTSADADARGDIKRKRKFSSKVMVCLGACSAKLKSLVILDKTFVNHEVYIKDVLPIALKFGNKMLGDNWTYQRVGATPHTHVLTQEWCAQHFPSFILKDRWPANSPDLNPLGYCIWNELVQAMDWS</sequence>
<reference evidence="1" key="1">
    <citation type="submission" date="2021-02" db="EMBL/GenBank/DDBJ databases">
        <authorList>
            <person name="Nowell W R."/>
        </authorList>
    </citation>
    <scope>NUCLEOTIDE SEQUENCE</scope>
</reference>
<dbReference type="AlphaFoldDB" id="A0A8S2J445"/>
<accession>A0A8S2J445</accession>
<evidence type="ECO:0000313" key="1">
    <source>
        <dbReference type="EMBL" id="CAF3779594.1"/>
    </source>
</evidence>
<dbReference type="EMBL" id="CAJOBH010000300">
    <property type="protein sequence ID" value="CAF3779594.1"/>
    <property type="molecule type" value="Genomic_DNA"/>
</dbReference>
<comment type="caution">
    <text evidence="1">The sequence shown here is derived from an EMBL/GenBank/DDBJ whole genome shotgun (WGS) entry which is preliminary data.</text>
</comment>
<dbReference type="Gene3D" id="3.30.420.10">
    <property type="entry name" value="Ribonuclease H-like superfamily/Ribonuclease H"/>
    <property type="match status" value="2"/>
</dbReference>
<proteinExistence type="predicted"/>